<protein>
    <submittedName>
        <fullName evidence="3">Corrinoid ABC transporter substrate-binding protein</fullName>
    </submittedName>
</protein>
<sequence length="365" mass="38284">MRALSLSSACLLGLALFAQAAGAEITLTDITERRVTLPAPAQRIVLGDARHIIELAMLDDDPAARLVGWRADKGLDPARLAAFSAAFPAISDIATVGAGNRQLSVEQTIALDPDLVVLSLVDAEDPQMDVPLSQLEAAGIAVIFVDFFSHPIENTPRSLDILAKAIGAEARAAEINAYYTAHLNVVRDRLADHMPEAPSVFVQVHATPDSCCATVGAGVFHDFITAAGGHNLGEDIVPGLMGTVGLENLIALDPDVFLATGGAHLRARGGLVLGAGVSETEAADSFAALLATPGIAELSAVESASATGIWHLFNDSPLHVALIEHLAQRFHPALFADLTPEATMAQMQARFLPVSVPGVWWIDAQ</sequence>
<gene>
    <name evidence="3" type="ORF">AQS8620_02504</name>
</gene>
<proteinExistence type="predicted"/>
<dbReference type="InterPro" id="IPR050902">
    <property type="entry name" value="ABC_Transporter_SBP"/>
</dbReference>
<dbReference type="AlphaFoldDB" id="A0A1Y5T6M7"/>
<evidence type="ECO:0000313" key="3">
    <source>
        <dbReference type="EMBL" id="SLN56760.1"/>
    </source>
</evidence>
<dbReference type="InterPro" id="IPR002491">
    <property type="entry name" value="ABC_transptr_periplasmic_BD"/>
</dbReference>
<feature type="signal peptide" evidence="1">
    <location>
        <begin position="1"/>
        <end position="20"/>
    </location>
</feature>
<dbReference type="Proteomes" id="UP000193862">
    <property type="component" value="Unassembled WGS sequence"/>
</dbReference>
<organism evidence="3 4">
    <name type="scientific">Aquimixticola soesokkakensis</name>
    <dbReference type="NCBI Taxonomy" id="1519096"/>
    <lineage>
        <taxon>Bacteria</taxon>
        <taxon>Pseudomonadati</taxon>
        <taxon>Pseudomonadota</taxon>
        <taxon>Alphaproteobacteria</taxon>
        <taxon>Rhodobacterales</taxon>
        <taxon>Paracoccaceae</taxon>
        <taxon>Aquimixticola</taxon>
    </lineage>
</organism>
<dbReference type="SUPFAM" id="SSF53807">
    <property type="entry name" value="Helical backbone' metal receptor"/>
    <property type="match status" value="1"/>
</dbReference>
<dbReference type="PANTHER" id="PTHR30535:SF34">
    <property type="entry name" value="MOLYBDATE-BINDING PROTEIN MOLA"/>
    <property type="match status" value="1"/>
</dbReference>
<dbReference type="PANTHER" id="PTHR30535">
    <property type="entry name" value="VITAMIN B12-BINDING PROTEIN"/>
    <property type="match status" value="1"/>
</dbReference>
<dbReference type="Pfam" id="PF01497">
    <property type="entry name" value="Peripla_BP_2"/>
    <property type="match status" value="1"/>
</dbReference>
<keyword evidence="4" id="KW-1185">Reference proteome</keyword>
<dbReference type="PROSITE" id="PS50983">
    <property type="entry name" value="FE_B12_PBP"/>
    <property type="match status" value="1"/>
</dbReference>
<dbReference type="Gene3D" id="3.40.50.1980">
    <property type="entry name" value="Nitrogenase molybdenum iron protein domain"/>
    <property type="match status" value="2"/>
</dbReference>
<accession>A0A1Y5T6M7</accession>
<dbReference type="RefSeq" id="WP_085837215.1">
    <property type="nucleotide sequence ID" value="NZ_FWFS01000009.1"/>
</dbReference>
<feature type="chain" id="PRO_5012599409" evidence="1">
    <location>
        <begin position="21"/>
        <end position="365"/>
    </location>
</feature>
<dbReference type="EMBL" id="FWFS01000009">
    <property type="protein sequence ID" value="SLN56760.1"/>
    <property type="molecule type" value="Genomic_DNA"/>
</dbReference>
<reference evidence="3 4" key="1">
    <citation type="submission" date="2017-03" db="EMBL/GenBank/DDBJ databases">
        <authorList>
            <person name="Afonso C.L."/>
            <person name="Miller P.J."/>
            <person name="Scott M.A."/>
            <person name="Spackman E."/>
            <person name="Goraichik I."/>
            <person name="Dimitrov K.M."/>
            <person name="Suarez D.L."/>
            <person name="Swayne D.E."/>
        </authorList>
    </citation>
    <scope>NUCLEOTIDE SEQUENCE [LARGE SCALE GENOMIC DNA]</scope>
    <source>
        <strain evidence="3 4">CECT 8620</strain>
    </source>
</reference>
<dbReference type="OrthoDB" id="9775594at2"/>
<name>A0A1Y5T6M7_9RHOB</name>
<keyword evidence="1" id="KW-0732">Signal</keyword>
<feature type="domain" description="Fe/B12 periplasmic-binding" evidence="2">
    <location>
        <begin position="43"/>
        <end position="338"/>
    </location>
</feature>
<evidence type="ECO:0000313" key="4">
    <source>
        <dbReference type="Proteomes" id="UP000193862"/>
    </source>
</evidence>
<evidence type="ECO:0000259" key="2">
    <source>
        <dbReference type="PROSITE" id="PS50983"/>
    </source>
</evidence>
<evidence type="ECO:0000256" key="1">
    <source>
        <dbReference type="SAM" id="SignalP"/>
    </source>
</evidence>